<proteinExistence type="predicted"/>
<dbReference type="InterPro" id="IPR025870">
    <property type="entry name" value="Glyoxalase-like_dom"/>
</dbReference>
<comment type="caution">
    <text evidence="2">The sequence shown here is derived from an EMBL/GenBank/DDBJ whole genome shotgun (WGS) entry which is preliminary data.</text>
</comment>
<dbReference type="STRING" id="665126.ABB55_28110"/>
<dbReference type="Gene3D" id="3.10.180.10">
    <property type="entry name" value="2,3-Dihydroxybiphenyl 1,2-Dioxygenase, domain 1"/>
    <property type="match status" value="1"/>
</dbReference>
<dbReference type="Proteomes" id="UP000048984">
    <property type="component" value="Unassembled WGS sequence"/>
</dbReference>
<dbReference type="Pfam" id="PF13468">
    <property type="entry name" value="Glyoxalase_3"/>
    <property type="match status" value="1"/>
</dbReference>
<dbReference type="PANTHER" id="PTHR40265">
    <property type="entry name" value="BLL2707 PROTEIN"/>
    <property type="match status" value="1"/>
</dbReference>
<organism evidence="2 3">
    <name type="scientific">Prosthecodimorpha hirschii</name>
    <dbReference type="NCBI Taxonomy" id="665126"/>
    <lineage>
        <taxon>Bacteria</taxon>
        <taxon>Pseudomonadati</taxon>
        <taxon>Pseudomonadota</taxon>
        <taxon>Alphaproteobacteria</taxon>
        <taxon>Hyphomicrobiales</taxon>
        <taxon>Ancalomicrobiaceae</taxon>
        <taxon>Prosthecodimorpha</taxon>
    </lineage>
</organism>
<gene>
    <name evidence="2" type="ORF">ABB55_28110</name>
</gene>
<protein>
    <recommendedName>
        <fullName evidence="1">Glyoxalase-like domain-containing protein</fullName>
    </recommendedName>
</protein>
<reference evidence="2 3" key="1">
    <citation type="submission" date="2015-09" db="EMBL/GenBank/DDBJ databases">
        <authorList>
            <person name="Jackson K.R."/>
            <person name="Lunt B.L."/>
            <person name="Fisher J.N.B."/>
            <person name="Gardner A.V."/>
            <person name="Bailey M.E."/>
            <person name="Deus L.M."/>
            <person name="Earl A.S."/>
            <person name="Gibby P.D."/>
            <person name="Hartmann K.A."/>
            <person name="Liu J.E."/>
            <person name="Manci A.M."/>
            <person name="Nielsen D.A."/>
            <person name="Solomon M.B."/>
            <person name="Breakwell D.P."/>
            <person name="Burnett S.H."/>
            <person name="Grose J.H."/>
        </authorList>
    </citation>
    <scope>NUCLEOTIDE SEQUENCE [LARGE SCALE GENOMIC DNA]</scope>
    <source>
        <strain evidence="2 3">16</strain>
    </source>
</reference>
<dbReference type="AlphaFoldDB" id="A0A0P6VVB4"/>
<name>A0A0P6VVB4_9HYPH</name>
<dbReference type="InterPro" id="IPR029068">
    <property type="entry name" value="Glyas_Bleomycin-R_OHBP_Dase"/>
</dbReference>
<keyword evidence="3" id="KW-1185">Reference proteome</keyword>
<dbReference type="RefSeq" id="WP_054362388.1">
    <property type="nucleotide sequence ID" value="NZ_LJYW01000002.1"/>
</dbReference>
<reference evidence="2 3" key="2">
    <citation type="submission" date="2015-10" db="EMBL/GenBank/DDBJ databases">
        <title>Draft Genome Sequence of Prosthecomicrobium hirschii ATCC 27832.</title>
        <authorList>
            <person name="Daniel J."/>
            <person name="Givan S.A."/>
            <person name="Brun Y.V."/>
            <person name="Brown P.J."/>
        </authorList>
    </citation>
    <scope>NUCLEOTIDE SEQUENCE [LARGE SCALE GENOMIC DNA]</scope>
    <source>
        <strain evidence="2 3">16</strain>
    </source>
</reference>
<dbReference type="EMBL" id="LJYW01000002">
    <property type="protein sequence ID" value="KPL50798.1"/>
    <property type="molecule type" value="Genomic_DNA"/>
</dbReference>
<evidence type="ECO:0000259" key="1">
    <source>
        <dbReference type="Pfam" id="PF13468"/>
    </source>
</evidence>
<feature type="domain" description="Glyoxalase-like" evidence="1">
    <location>
        <begin position="12"/>
        <end position="199"/>
    </location>
</feature>
<evidence type="ECO:0000313" key="3">
    <source>
        <dbReference type="Proteomes" id="UP000048984"/>
    </source>
</evidence>
<dbReference type="SUPFAM" id="SSF54593">
    <property type="entry name" value="Glyoxalase/Bleomycin resistance protein/Dihydroxybiphenyl dioxygenase"/>
    <property type="match status" value="1"/>
</dbReference>
<dbReference type="PANTHER" id="PTHR40265:SF1">
    <property type="entry name" value="GLYOXALASE-LIKE DOMAIN-CONTAINING PROTEIN"/>
    <property type="match status" value="1"/>
</dbReference>
<evidence type="ECO:0000313" key="2">
    <source>
        <dbReference type="EMBL" id="KPL50798.1"/>
    </source>
</evidence>
<sequence length="296" mass="31468">MAASTRSAGRGLDHLVLAVKDLEAAAAAYARLGFTVTPRAQHPWGTANHLVQLGGSFLEILGIDRPERIRPAEPGGFSFGAFNRDFLARREGFSMLVLDSRDADADIADFARRGLPTFPRFDFERVARRPDGSERKVAFSLAFTRIGAGDEAGFFTCAQHYPENFWTPDFQRHANTAADIAAVTLVAPDPMALQSRLAAFAGSDRVRVTGHGIAVETAHGSIEAVTPHGARLLYGVNSDPAGGEEPRFAGFRIAVADPSAAERAVSLGGLPAEPIGGRLVVPSGTLFGTALAFEAR</sequence>
<accession>A0A0P6VVB4</accession>